<dbReference type="EMBL" id="CP091196">
    <property type="protein sequence ID" value="UQS21770.1"/>
    <property type="molecule type" value="Genomic_DNA"/>
</dbReference>
<name>A0ABY4NPL5_9PSEU</name>
<organism evidence="2 3">
    <name type="scientific">Amycolatopsis thermalba</name>
    <dbReference type="NCBI Taxonomy" id="944492"/>
    <lineage>
        <taxon>Bacteria</taxon>
        <taxon>Bacillati</taxon>
        <taxon>Actinomycetota</taxon>
        <taxon>Actinomycetes</taxon>
        <taxon>Pseudonocardiales</taxon>
        <taxon>Pseudonocardiaceae</taxon>
        <taxon>Amycolatopsis</taxon>
    </lineage>
</organism>
<dbReference type="Proteomes" id="UP000830158">
    <property type="component" value="Chromosome"/>
</dbReference>
<reference evidence="2" key="1">
    <citation type="submission" date="2022-01" db="EMBL/GenBank/DDBJ databases">
        <title>PSI-footprinting approach for the identification of protein synthesis inhibitor producers.</title>
        <authorList>
            <person name="Handel F."/>
            <person name="Kulik A."/>
            <person name="Wex K.W."/>
            <person name="Berscheid A."/>
            <person name="Saur J.S."/>
            <person name="Winkler A."/>
            <person name="Wibberg D."/>
            <person name="Kalinowski J."/>
            <person name="Broetz-Oesterhelt H."/>
            <person name="Mast Y."/>
        </authorList>
    </citation>
    <scope>NUCLEOTIDE SEQUENCE</scope>
    <source>
        <strain evidence="2">KNN 49.3e</strain>
    </source>
</reference>
<evidence type="ECO:0000313" key="3">
    <source>
        <dbReference type="Proteomes" id="UP000830158"/>
    </source>
</evidence>
<gene>
    <name evidence="2" type="ORF">L1857_02480</name>
</gene>
<keyword evidence="3" id="KW-1185">Reference proteome</keyword>
<dbReference type="RefSeq" id="WP_094003346.1">
    <property type="nucleotide sequence ID" value="NZ_CP091196.1"/>
</dbReference>
<feature type="compositionally biased region" description="Basic and acidic residues" evidence="1">
    <location>
        <begin position="22"/>
        <end position="31"/>
    </location>
</feature>
<feature type="compositionally biased region" description="Basic and acidic residues" evidence="1">
    <location>
        <begin position="39"/>
        <end position="59"/>
    </location>
</feature>
<sequence length="59" mass="6892">MMIRYTSVEDFYDRLAEAHDQQAQDGTEHAVTRQGAQARAEHYREIADQARRSRRGGER</sequence>
<protein>
    <submittedName>
        <fullName evidence="2">Uncharacterized protein</fullName>
    </submittedName>
</protein>
<accession>A0ABY4NPL5</accession>
<evidence type="ECO:0000313" key="2">
    <source>
        <dbReference type="EMBL" id="UQS21770.1"/>
    </source>
</evidence>
<evidence type="ECO:0000256" key="1">
    <source>
        <dbReference type="SAM" id="MobiDB-lite"/>
    </source>
</evidence>
<proteinExistence type="predicted"/>
<feature type="region of interest" description="Disordered" evidence="1">
    <location>
        <begin position="22"/>
        <end position="59"/>
    </location>
</feature>